<sequence length="240" mass="27149">MIYALPAVRELGGAAGALLKLELDVPLRDKSIRHPLGAVQLNRKMYDMLAPLLSAQSYIQRLEVHERGGAVDYDLDSFRDAPLLIDRLGISRWYFYMFGLAADLSRPWLTVEPDRAYAGSIVVARSFRYRNLALSHGFLEGRGDVVFVGLRDEYEDFKRKVPSARWVEVRDFLELARIVAGARLFIGNQSFPYSLAEGLKVRRVLELDPGMPNVVPAGEHAYDVLFQKQFEHVVAKLLAE</sequence>
<proteinExistence type="predicted"/>
<organism evidence="1 2">
    <name type="scientific">Nibricoccus aquaticus</name>
    <dbReference type="NCBI Taxonomy" id="2576891"/>
    <lineage>
        <taxon>Bacteria</taxon>
        <taxon>Pseudomonadati</taxon>
        <taxon>Verrucomicrobiota</taxon>
        <taxon>Opitutia</taxon>
        <taxon>Opitutales</taxon>
        <taxon>Opitutaceae</taxon>
        <taxon>Nibricoccus</taxon>
    </lineage>
</organism>
<dbReference type="KEGG" id="vbh:CMV30_02340"/>
<evidence type="ECO:0000313" key="2">
    <source>
        <dbReference type="Proteomes" id="UP000217265"/>
    </source>
</evidence>
<name>A0A290Q311_9BACT</name>
<accession>A0A290Q311</accession>
<keyword evidence="2" id="KW-1185">Reference proteome</keyword>
<evidence type="ECO:0000313" key="1">
    <source>
        <dbReference type="EMBL" id="ATC62894.1"/>
    </source>
</evidence>
<gene>
    <name evidence="1" type="ORF">CMV30_02340</name>
</gene>
<dbReference type="EMBL" id="CP023344">
    <property type="protein sequence ID" value="ATC62894.1"/>
    <property type="molecule type" value="Genomic_DNA"/>
</dbReference>
<protein>
    <submittedName>
        <fullName evidence="1">Uncharacterized protein</fullName>
    </submittedName>
</protein>
<dbReference type="AlphaFoldDB" id="A0A290Q311"/>
<dbReference type="Proteomes" id="UP000217265">
    <property type="component" value="Chromosome"/>
</dbReference>
<reference evidence="1 2" key="1">
    <citation type="submission" date="2017-09" db="EMBL/GenBank/DDBJ databases">
        <title>Complete genome sequence of Verrucomicrobial strain HZ-65, isolated from freshwater.</title>
        <authorList>
            <person name="Choi A."/>
        </authorList>
    </citation>
    <scope>NUCLEOTIDE SEQUENCE [LARGE SCALE GENOMIC DNA]</scope>
    <source>
        <strain evidence="1 2">HZ-65</strain>
    </source>
</reference>